<organism evidence="5 6">
    <name type="scientific">Aspergillus udagawae</name>
    <dbReference type="NCBI Taxonomy" id="91492"/>
    <lineage>
        <taxon>Eukaryota</taxon>
        <taxon>Fungi</taxon>
        <taxon>Dikarya</taxon>
        <taxon>Ascomycota</taxon>
        <taxon>Pezizomycotina</taxon>
        <taxon>Eurotiomycetes</taxon>
        <taxon>Eurotiomycetidae</taxon>
        <taxon>Eurotiales</taxon>
        <taxon>Aspergillaceae</taxon>
        <taxon>Aspergillus</taxon>
        <taxon>Aspergillus subgen. Fumigati</taxon>
    </lineage>
</organism>
<feature type="chain" id="PRO_5034429881" description="Peptidase S1 domain-containing protein" evidence="3">
    <location>
        <begin position="18"/>
        <end position="247"/>
    </location>
</feature>
<dbReference type="GO" id="GO:0004252">
    <property type="term" value="F:serine-type endopeptidase activity"/>
    <property type="evidence" value="ECO:0007669"/>
    <property type="project" value="InterPro"/>
</dbReference>
<sequence length="247" mass="25853">MSTSAILLLSLAAHVLGQATHSKGIPSVGVLFSGNIQDHYCTASVIDSTHGNVILTAGHCISGTGKNLHFAPGYHDGQAPYGIYPVTAAYVHPNWNKNHDIEYDFAFLTLGEGKYDGKFVNVQSVVGGNKLITNGGHKYNVEVVGYNDKEQSPVQCRVDTYEAKAGQLGFNCGPFRGGTSGSPWIANYDSHSRHGSVVGNIGGWHTGGCTSGTSYSSHYGSGTRSVFDRANAGGHGDTVRGGASSGC</sequence>
<accession>A0A8E0QXS4</accession>
<dbReference type="Gene3D" id="2.40.10.10">
    <property type="entry name" value="Trypsin-like serine proteases"/>
    <property type="match status" value="2"/>
</dbReference>
<proteinExistence type="inferred from homology"/>
<dbReference type="Proteomes" id="UP000036893">
    <property type="component" value="Unassembled WGS sequence"/>
</dbReference>
<dbReference type="PANTHER" id="PTHR15462:SF8">
    <property type="entry name" value="SERINE PROTEASE"/>
    <property type="match status" value="1"/>
</dbReference>
<dbReference type="AlphaFoldDB" id="A0A8E0QXS4"/>
<dbReference type="InterPro" id="IPR001254">
    <property type="entry name" value="Trypsin_dom"/>
</dbReference>
<evidence type="ECO:0000313" key="6">
    <source>
        <dbReference type="Proteomes" id="UP000036893"/>
    </source>
</evidence>
<keyword evidence="2 3" id="KW-0732">Signal</keyword>
<gene>
    <name evidence="5" type="ORF">Aud_009497</name>
</gene>
<feature type="domain" description="Peptidase S1" evidence="4">
    <location>
        <begin position="27"/>
        <end position="113"/>
    </location>
</feature>
<evidence type="ECO:0000259" key="4">
    <source>
        <dbReference type="Pfam" id="PF00089"/>
    </source>
</evidence>
<feature type="signal peptide" evidence="3">
    <location>
        <begin position="1"/>
        <end position="17"/>
    </location>
</feature>
<dbReference type="GeneID" id="66996974"/>
<dbReference type="InterPro" id="IPR050966">
    <property type="entry name" value="Glutamyl_endopeptidase"/>
</dbReference>
<protein>
    <recommendedName>
        <fullName evidence="4">Peptidase S1 domain-containing protein</fullName>
    </recommendedName>
</protein>
<dbReference type="SUPFAM" id="SSF50494">
    <property type="entry name" value="Trypsin-like serine proteases"/>
    <property type="match status" value="1"/>
</dbReference>
<evidence type="ECO:0000313" key="5">
    <source>
        <dbReference type="EMBL" id="GIC93018.1"/>
    </source>
</evidence>
<dbReference type="GO" id="GO:0006508">
    <property type="term" value="P:proteolysis"/>
    <property type="evidence" value="ECO:0007669"/>
    <property type="project" value="InterPro"/>
</dbReference>
<name>A0A8E0QXS4_9EURO</name>
<reference evidence="5" key="1">
    <citation type="journal article" date="2015" name="Genome Announc.">
        <title>Draft Genome Sequence of the Pathogenic Filamentous Fungus Aspergillus udagawae Strain IFM 46973T.</title>
        <authorList>
            <person name="Kusuya Y."/>
            <person name="Takahashi-Nakaguchi A."/>
            <person name="Takahashi H."/>
            <person name="Yaguchi T."/>
        </authorList>
    </citation>
    <scope>NUCLEOTIDE SEQUENCE</scope>
    <source>
        <strain evidence="5">IFM 46973</strain>
    </source>
</reference>
<evidence type="ECO:0000256" key="1">
    <source>
        <dbReference type="ARBA" id="ARBA00007664"/>
    </source>
</evidence>
<comment type="caution">
    <text evidence="5">The sequence shown here is derived from an EMBL/GenBank/DDBJ whole genome shotgun (WGS) entry which is preliminary data.</text>
</comment>
<dbReference type="RefSeq" id="XP_043150284.1">
    <property type="nucleotide sequence ID" value="XM_043294349.1"/>
</dbReference>
<evidence type="ECO:0000256" key="3">
    <source>
        <dbReference type="SAM" id="SignalP"/>
    </source>
</evidence>
<dbReference type="Pfam" id="PF00089">
    <property type="entry name" value="Trypsin"/>
    <property type="match status" value="1"/>
</dbReference>
<dbReference type="InterPro" id="IPR018114">
    <property type="entry name" value="TRYPSIN_HIS"/>
</dbReference>
<reference evidence="5" key="2">
    <citation type="submission" date="2021-01" db="EMBL/GenBank/DDBJ databases">
        <title>Pan-genome distribution and transcriptional activeness of fungal secondary metabolism genes in Aspergillus section Fumigati.</title>
        <authorList>
            <person name="Takahashi H."/>
            <person name="Umemura M."/>
            <person name="Ninomiya A."/>
            <person name="Kusuya Y."/>
            <person name="Urayama S."/>
            <person name="Shimizu M."/>
            <person name="Watanabe A."/>
            <person name="Kamei K."/>
            <person name="Yaguchi T."/>
            <person name="Hagiwara D."/>
        </authorList>
    </citation>
    <scope>NUCLEOTIDE SEQUENCE</scope>
    <source>
        <strain evidence="5">IFM 46973</strain>
    </source>
</reference>
<dbReference type="PROSITE" id="PS00134">
    <property type="entry name" value="TRYPSIN_HIS"/>
    <property type="match status" value="1"/>
</dbReference>
<dbReference type="EMBL" id="BBXM02000007">
    <property type="protein sequence ID" value="GIC93018.1"/>
    <property type="molecule type" value="Genomic_DNA"/>
</dbReference>
<comment type="similarity">
    <text evidence="1">Belongs to the peptidase S1 family.</text>
</comment>
<dbReference type="InterPro" id="IPR009003">
    <property type="entry name" value="Peptidase_S1_PA"/>
</dbReference>
<dbReference type="PANTHER" id="PTHR15462">
    <property type="entry name" value="SERINE PROTEASE"/>
    <property type="match status" value="1"/>
</dbReference>
<dbReference type="InterPro" id="IPR043504">
    <property type="entry name" value="Peptidase_S1_PA_chymotrypsin"/>
</dbReference>
<evidence type="ECO:0000256" key="2">
    <source>
        <dbReference type="ARBA" id="ARBA00022729"/>
    </source>
</evidence>